<dbReference type="Proteomes" id="UP000708208">
    <property type="component" value="Unassembled WGS sequence"/>
</dbReference>
<keyword evidence="3" id="KW-0863">Zinc-finger</keyword>
<dbReference type="GO" id="GO:0005634">
    <property type="term" value="C:nucleus"/>
    <property type="evidence" value="ECO:0007669"/>
    <property type="project" value="UniProtKB-SubCell"/>
</dbReference>
<evidence type="ECO:0000256" key="1">
    <source>
        <dbReference type="ARBA" id="ARBA00004123"/>
    </source>
</evidence>
<keyword evidence="4" id="KW-0862">Zinc</keyword>
<keyword evidence="5" id="KW-0539">Nucleus</keyword>
<feature type="non-terminal residue" evidence="6">
    <location>
        <position position="1"/>
    </location>
</feature>
<reference evidence="6" key="1">
    <citation type="submission" date="2021-06" db="EMBL/GenBank/DDBJ databases">
        <authorList>
            <person name="Hodson N. C."/>
            <person name="Mongue J. A."/>
            <person name="Jaron S. K."/>
        </authorList>
    </citation>
    <scope>NUCLEOTIDE SEQUENCE</scope>
</reference>
<evidence type="ECO:0000256" key="4">
    <source>
        <dbReference type="ARBA" id="ARBA00022833"/>
    </source>
</evidence>
<evidence type="ECO:0000313" key="6">
    <source>
        <dbReference type="EMBL" id="CAG7722723.1"/>
    </source>
</evidence>
<evidence type="ECO:0000256" key="3">
    <source>
        <dbReference type="ARBA" id="ARBA00022771"/>
    </source>
</evidence>
<keyword evidence="2" id="KW-0479">Metal-binding</keyword>
<name>A0A8J2JS46_9HEXA</name>
<gene>
    <name evidence="6" type="ORF">AFUS01_LOCUS11842</name>
</gene>
<dbReference type="OrthoDB" id="8063559at2759"/>
<dbReference type="InterPro" id="IPR052035">
    <property type="entry name" value="ZnF_BED_domain_contain"/>
</dbReference>
<evidence type="ECO:0000313" key="7">
    <source>
        <dbReference type="Proteomes" id="UP000708208"/>
    </source>
</evidence>
<dbReference type="GO" id="GO:0008270">
    <property type="term" value="F:zinc ion binding"/>
    <property type="evidence" value="ECO:0007669"/>
    <property type="project" value="UniProtKB-KW"/>
</dbReference>
<evidence type="ECO:0000256" key="5">
    <source>
        <dbReference type="ARBA" id="ARBA00023242"/>
    </source>
</evidence>
<organism evidence="6 7">
    <name type="scientific">Allacma fusca</name>
    <dbReference type="NCBI Taxonomy" id="39272"/>
    <lineage>
        <taxon>Eukaryota</taxon>
        <taxon>Metazoa</taxon>
        <taxon>Ecdysozoa</taxon>
        <taxon>Arthropoda</taxon>
        <taxon>Hexapoda</taxon>
        <taxon>Collembola</taxon>
        <taxon>Symphypleona</taxon>
        <taxon>Sminthuridae</taxon>
        <taxon>Allacma</taxon>
    </lineage>
</organism>
<proteinExistence type="predicted"/>
<dbReference type="EMBL" id="CAJVCH010092009">
    <property type="protein sequence ID" value="CAG7722723.1"/>
    <property type="molecule type" value="Genomic_DNA"/>
</dbReference>
<comment type="subcellular location">
    <subcellularLocation>
        <location evidence="1">Nucleus</location>
    </subcellularLocation>
</comment>
<evidence type="ECO:0000256" key="2">
    <source>
        <dbReference type="ARBA" id="ARBA00022723"/>
    </source>
</evidence>
<dbReference type="AlphaFoldDB" id="A0A8J2JS46"/>
<accession>A0A8J2JS46</accession>
<protein>
    <recommendedName>
        <fullName evidence="8">Zinc finger BED domain-containing protein 4</fullName>
    </recommendedName>
</protein>
<comment type="caution">
    <text evidence="6">The sequence shown here is derived from an EMBL/GenBank/DDBJ whole genome shotgun (WGS) entry which is preliminary data.</text>
</comment>
<evidence type="ECO:0008006" key="8">
    <source>
        <dbReference type="Google" id="ProtNLM"/>
    </source>
</evidence>
<dbReference type="PANTHER" id="PTHR46481">
    <property type="entry name" value="ZINC FINGER BED DOMAIN-CONTAINING PROTEIN 4"/>
    <property type="match status" value="1"/>
</dbReference>
<dbReference type="PANTHER" id="PTHR46481:SF10">
    <property type="entry name" value="ZINC FINGER BED DOMAIN-CONTAINING PROTEIN 39"/>
    <property type="match status" value="1"/>
</dbReference>
<keyword evidence="7" id="KW-1185">Reference proteome</keyword>
<sequence length="414" mass="47335">MHRQKVKTLVDQEAKREKEMLKQTLDKKLISLKLDIATRQNRSFLGINVQYCENNKLKISTLAIKELKSRHTAENIILTLEEVLEEFNLSKSQIYSVTTDNGSNFVKAFSDDFINSEFNTTEESTNECPEINFENEDDGFELEDELDILDEETYVGYNVKFLRCAAHTLQLAVLKFAKANENKKIILAARKIVKVLRTTNVRYVLQTLGQSSPIIDCDTRWSSTHDMMESLITMKDVCVELLQKGIIKGTITAVNWNSIKELVEILKPAKEATLKFQSEQLTAGEFHEAWTRMKLDIQAKNSVKSRKLLEYIVERENILMSNDAILTALYLDPRYKSLVVDKVDTVRESVLSVAKRLLELQFQNDVAVCNVPVVTVSEEDEYENLLASRDATRLSGGGRGDVEQRILNLREELL</sequence>